<proteinExistence type="predicted"/>
<keyword evidence="4" id="KW-1185">Reference proteome</keyword>
<organism evidence="3 4">
    <name type="scientific">Enterovibrio norvegicus FF-454</name>
    <dbReference type="NCBI Taxonomy" id="1185651"/>
    <lineage>
        <taxon>Bacteria</taxon>
        <taxon>Pseudomonadati</taxon>
        <taxon>Pseudomonadota</taxon>
        <taxon>Gammaproteobacteria</taxon>
        <taxon>Vibrionales</taxon>
        <taxon>Vibrionaceae</taxon>
        <taxon>Enterovibrio</taxon>
    </lineage>
</organism>
<sequence>MKTFCFLLLMALSLPAFSGADTLFPGPAQSPAGMNTTVFAFKADTGVVEWFGRDKVKIGFERYVYPPPWEKNTFCSDGFKTFACTHAPNYRAANIGLELLTSKEFGSATGSCQWGKKCTLTSSNNKFSSYTVYGATLTLEPGIYYFGSFRLNNGAKLVVNGEVEIHVNQFSAGGDNDVNASGQPRNLVFYHHNQEFEKNYVFNEAPTVSVEDMFTFNTPADIKAYVYSSGVVQIPWDGTLFGSVTARQIFMQGNAKIVYSGELYGEQLDISPISYSASACERIPLTFSVKDSNGNLNRNANGLLDVFVTSENKDICWTKPDDATETCHAISLREVEVKNGVANLLLSGWGGSIDIVGFYDPTSSSAKSLMGSAGPFSFSPSGYLVNEGRPVELIAGKTNTVNIKVVTSIGGGQCETEEGIDGKFYFNTKTNFESPNSGMRKAVLNGVETGDGNNLTEIKFKKGVGEIDIDYLDAGHISVDLEVALSPSAEIIEHIDNQRKPLPETPPEKARATIYARPYTLAICEAGSSLPDDSEIGSDNKFIKAGESFSLALKPIIWSKEHMIGPKKGGASVIQWRLEHCDSDWASTPNFWKSGAPSASVALNPTAKISAPAGGDDVSIGDLSKPHTDAVNGRYAFNDIVVNDVGSYKFHSELLSTYLGMEVTPSEREIGRFYPSHFGLSAKISPGIEPAYDAESKGFTYLEQPFSGNYVINAMTTDNKPVKNYHLFSGANDKAAFEDWALHNTTDLTSRWEHPALPSQAAQQWKAGAGRASEVAIDGSMMMQKSALPDGPFESLRFAVGVKSPDRDGTGFTFCDENVGAQCVENVPNPKGGSDGAKFGKGDFFFGRMRIEGFAETQDLTNEQTQPVAVEVFNGTHFVTNTRDNATIVSTDIGKKDVLFSDNAALQAKIELRDDAKNVVATKNVKEGRADFHVIAPDQSSGLNREQFRYWQQLDKAVSGVVPQTWLQHNWQGTQFDDDPSAIGTFGFYRGSDRVIYKGEKNITLTGE</sequence>
<feature type="chain" id="PRO_5009172201" description="DUF6701 domain-containing protein" evidence="1">
    <location>
        <begin position="21"/>
        <end position="1008"/>
    </location>
</feature>
<feature type="domain" description="DUF6701" evidence="2">
    <location>
        <begin position="377"/>
        <end position="1001"/>
    </location>
</feature>
<evidence type="ECO:0000313" key="3">
    <source>
        <dbReference type="EMBL" id="OEE57970.1"/>
    </source>
</evidence>
<dbReference type="Proteomes" id="UP000095039">
    <property type="component" value="Unassembled WGS sequence"/>
</dbReference>
<comment type="caution">
    <text evidence="3">The sequence shown here is derived from an EMBL/GenBank/DDBJ whole genome shotgun (WGS) entry which is preliminary data.</text>
</comment>
<dbReference type="AlphaFoldDB" id="A0A1E5BXP6"/>
<evidence type="ECO:0000256" key="1">
    <source>
        <dbReference type="SAM" id="SignalP"/>
    </source>
</evidence>
<evidence type="ECO:0000259" key="2">
    <source>
        <dbReference type="Pfam" id="PF20419"/>
    </source>
</evidence>
<accession>A0A1E5BXP6</accession>
<reference evidence="3 4" key="1">
    <citation type="journal article" date="2012" name="Science">
        <title>Ecological populations of bacteria act as socially cohesive units of antibiotic production and resistance.</title>
        <authorList>
            <person name="Cordero O.X."/>
            <person name="Wildschutte H."/>
            <person name="Kirkup B."/>
            <person name="Proehl S."/>
            <person name="Ngo L."/>
            <person name="Hussain F."/>
            <person name="Le Roux F."/>
            <person name="Mincer T."/>
            <person name="Polz M.F."/>
        </authorList>
    </citation>
    <scope>NUCLEOTIDE SEQUENCE [LARGE SCALE GENOMIC DNA]</scope>
    <source>
        <strain evidence="3 4">FF-454</strain>
    </source>
</reference>
<feature type="signal peptide" evidence="1">
    <location>
        <begin position="1"/>
        <end position="20"/>
    </location>
</feature>
<dbReference type="Pfam" id="PF20419">
    <property type="entry name" value="DUF6701"/>
    <property type="match status" value="1"/>
</dbReference>
<dbReference type="EMBL" id="AJWN02000104">
    <property type="protein sequence ID" value="OEE57970.1"/>
    <property type="molecule type" value="Genomic_DNA"/>
</dbReference>
<name>A0A1E5BXP6_9GAMM</name>
<keyword evidence="1" id="KW-0732">Signal</keyword>
<evidence type="ECO:0000313" key="4">
    <source>
        <dbReference type="Proteomes" id="UP000095039"/>
    </source>
</evidence>
<dbReference type="InterPro" id="IPR046524">
    <property type="entry name" value="DUF6701"/>
</dbReference>
<protein>
    <recommendedName>
        <fullName evidence="2">DUF6701 domain-containing protein</fullName>
    </recommendedName>
</protein>
<gene>
    <name evidence="3" type="ORF">A1OK_04875</name>
</gene>